<dbReference type="GO" id="GO:0005739">
    <property type="term" value="C:mitochondrion"/>
    <property type="evidence" value="ECO:0007669"/>
    <property type="project" value="TreeGrafter"/>
</dbReference>
<dbReference type="InterPro" id="IPR001288">
    <property type="entry name" value="Translation_initiation_fac_3"/>
</dbReference>
<evidence type="ECO:0000256" key="4">
    <source>
        <dbReference type="SAM" id="MobiDB-lite"/>
    </source>
</evidence>
<protein>
    <recommendedName>
        <fullName evidence="7">Translation initiation factor 3 N-terminal domain-containing protein</fullName>
    </recommendedName>
</protein>
<dbReference type="InterPro" id="IPR036787">
    <property type="entry name" value="T_IF-3_N_sf"/>
</dbReference>
<dbReference type="Gene3D" id="3.10.20.80">
    <property type="entry name" value="Translation initiation factor 3 (IF-3), N-terminal domain"/>
    <property type="match status" value="1"/>
</dbReference>
<gene>
    <name evidence="5" type="ORF">BU23DRAFT_557928</name>
</gene>
<name>A0A6A5UV74_9PLEO</name>
<keyword evidence="6" id="KW-1185">Reference proteome</keyword>
<evidence type="ECO:0000313" key="6">
    <source>
        <dbReference type="Proteomes" id="UP000800036"/>
    </source>
</evidence>
<dbReference type="GO" id="GO:0032790">
    <property type="term" value="P:ribosome disassembly"/>
    <property type="evidence" value="ECO:0007669"/>
    <property type="project" value="TreeGrafter"/>
</dbReference>
<dbReference type="GO" id="GO:0070124">
    <property type="term" value="P:mitochondrial translational initiation"/>
    <property type="evidence" value="ECO:0007669"/>
    <property type="project" value="TreeGrafter"/>
</dbReference>
<dbReference type="PANTHER" id="PTHR10938">
    <property type="entry name" value="TRANSLATION INITIATION FACTOR IF-3"/>
    <property type="match status" value="1"/>
</dbReference>
<evidence type="ECO:0000256" key="2">
    <source>
        <dbReference type="ARBA" id="ARBA00022540"/>
    </source>
</evidence>
<evidence type="ECO:0000256" key="1">
    <source>
        <dbReference type="ARBA" id="ARBA00005439"/>
    </source>
</evidence>
<organism evidence="5 6">
    <name type="scientific">Bimuria novae-zelandiae CBS 107.79</name>
    <dbReference type="NCBI Taxonomy" id="1447943"/>
    <lineage>
        <taxon>Eukaryota</taxon>
        <taxon>Fungi</taxon>
        <taxon>Dikarya</taxon>
        <taxon>Ascomycota</taxon>
        <taxon>Pezizomycotina</taxon>
        <taxon>Dothideomycetes</taxon>
        <taxon>Pleosporomycetidae</taxon>
        <taxon>Pleosporales</taxon>
        <taxon>Massarineae</taxon>
        <taxon>Didymosphaeriaceae</taxon>
        <taxon>Bimuria</taxon>
    </lineage>
</organism>
<evidence type="ECO:0000256" key="3">
    <source>
        <dbReference type="ARBA" id="ARBA00022917"/>
    </source>
</evidence>
<reference evidence="5" key="1">
    <citation type="journal article" date="2020" name="Stud. Mycol.">
        <title>101 Dothideomycetes genomes: a test case for predicting lifestyles and emergence of pathogens.</title>
        <authorList>
            <person name="Haridas S."/>
            <person name="Albert R."/>
            <person name="Binder M."/>
            <person name="Bloem J."/>
            <person name="Labutti K."/>
            <person name="Salamov A."/>
            <person name="Andreopoulos B."/>
            <person name="Baker S."/>
            <person name="Barry K."/>
            <person name="Bills G."/>
            <person name="Bluhm B."/>
            <person name="Cannon C."/>
            <person name="Castanera R."/>
            <person name="Culley D."/>
            <person name="Daum C."/>
            <person name="Ezra D."/>
            <person name="Gonzalez J."/>
            <person name="Henrissat B."/>
            <person name="Kuo A."/>
            <person name="Liang C."/>
            <person name="Lipzen A."/>
            <person name="Lutzoni F."/>
            <person name="Magnuson J."/>
            <person name="Mondo S."/>
            <person name="Nolan M."/>
            <person name="Ohm R."/>
            <person name="Pangilinan J."/>
            <person name="Park H.-J."/>
            <person name="Ramirez L."/>
            <person name="Alfaro M."/>
            <person name="Sun H."/>
            <person name="Tritt A."/>
            <person name="Yoshinaga Y."/>
            <person name="Zwiers L.-H."/>
            <person name="Turgeon B."/>
            <person name="Goodwin S."/>
            <person name="Spatafora J."/>
            <person name="Crous P."/>
            <person name="Grigoriev I."/>
        </authorList>
    </citation>
    <scope>NUCLEOTIDE SEQUENCE</scope>
    <source>
        <strain evidence="5">CBS 107.79</strain>
    </source>
</reference>
<dbReference type="PANTHER" id="PTHR10938:SF0">
    <property type="entry name" value="TRANSLATION INITIATION FACTOR IF-3, MITOCHONDRIAL"/>
    <property type="match status" value="1"/>
</dbReference>
<dbReference type="GO" id="GO:0043022">
    <property type="term" value="F:ribosome binding"/>
    <property type="evidence" value="ECO:0007669"/>
    <property type="project" value="TreeGrafter"/>
</dbReference>
<dbReference type="Gene3D" id="3.30.110.10">
    <property type="entry name" value="Translation initiation factor 3 (IF-3), C-terminal domain"/>
    <property type="match status" value="1"/>
</dbReference>
<dbReference type="SUPFAM" id="SSF55200">
    <property type="entry name" value="Translation initiation factor IF3, C-terminal domain"/>
    <property type="match status" value="1"/>
</dbReference>
<dbReference type="GO" id="GO:0003743">
    <property type="term" value="F:translation initiation factor activity"/>
    <property type="evidence" value="ECO:0007669"/>
    <property type="project" value="UniProtKB-KW"/>
</dbReference>
<proteinExistence type="inferred from homology"/>
<dbReference type="OrthoDB" id="21573at2759"/>
<feature type="compositionally biased region" description="Basic and acidic residues" evidence="4">
    <location>
        <begin position="247"/>
        <end position="262"/>
    </location>
</feature>
<accession>A0A6A5UV74</accession>
<dbReference type="Proteomes" id="UP000800036">
    <property type="component" value="Unassembled WGS sequence"/>
</dbReference>
<evidence type="ECO:0000313" key="5">
    <source>
        <dbReference type="EMBL" id="KAF1969073.1"/>
    </source>
</evidence>
<keyword evidence="2" id="KW-0396">Initiation factor</keyword>
<dbReference type="EMBL" id="ML976713">
    <property type="protein sequence ID" value="KAF1969073.1"/>
    <property type="molecule type" value="Genomic_DNA"/>
</dbReference>
<dbReference type="AlphaFoldDB" id="A0A6A5UV74"/>
<keyword evidence="3" id="KW-0648">Protein biosynthesis</keyword>
<sequence length="282" mass="31507">MSRFPLTSTSRALYRVFVAPNLAPRVQIPIQYVPAFQQAPFLPITSVRTLKGYGKKKTPPKRQLISDLYTFDNRIQAEQINLIDQDGSFIPNIHISDAMRKMNRVTHHLLLVSEGEVDEFGDQDPEKLPTCKIISKIDLRDKYNRKIELDRKADKPTPMKNLELNWAIAGGDLKHRLEKLKGFLRDGKKVEVLLGPKKRGRKATDAEAKSVLKAVVDAKDECRGAGEVKREGELGGVLTLVFQGQKLGDKQAGEQESPKEAEEGASESAPDTPRPDEAEGTR</sequence>
<dbReference type="InterPro" id="IPR036788">
    <property type="entry name" value="T_IF-3_C_sf"/>
</dbReference>
<evidence type="ECO:0008006" key="7">
    <source>
        <dbReference type="Google" id="ProtNLM"/>
    </source>
</evidence>
<feature type="compositionally biased region" description="Basic and acidic residues" evidence="4">
    <location>
        <begin position="273"/>
        <end position="282"/>
    </location>
</feature>
<comment type="similarity">
    <text evidence="1">Belongs to the IF-3 family.</text>
</comment>
<feature type="region of interest" description="Disordered" evidence="4">
    <location>
        <begin position="245"/>
        <end position="282"/>
    </location>
</feature>